<dbReference type="InterPro" id="IPR006120">
    <property type="entry name" value="Resolvase_HTH_dom"/>
</dbReference>
<dbReference type="Gene3D" id="3.40.50.1390">
    <property type="entry name" value="Resolvase, N-terminal catalytic domain"/>
    <property type="match status" value="1"/>
</dbReference>
<dbReference type="GO" id="GO:0015074">
    <property type="term" value="P:DNA integration"/>
    <property type="evidence" value="ECO:0007669"/>
    <property type="project" value="UniProtKB-KW"/>
</dbReference>
<evidence type="ECO:0000256" key="6">
    <source>
        <dbReference type="PROSITE-ProRule" id="PRU10137"/>
    </source>
</evidence>
<keyword evidence="2" id="KW-0229">DNA integration</keyword>
<evidence type="ECO:0000256" key="2">
    <source>
        <dbReference type="ARBA" id="ARBA00022908"/>
    </source>
</evidence>
<dbReference type="PANTHER" id="PTHR30461">
    <property type="entry name" value="DNA-INVERTASE FROM LAMBDOID PROPHAGE"/>
    <property type="match status" value="1"/>
</dbReference>
<dbReference type="InterPro" id="IPR050639">
    <property type="entry name" value="SSR_resolvase"/>
</dbReference>
<sequence length="197" mass="21403">MTPQSTKKTFGYIRVSTVAQNLDRQTDALVAQGIHASDIFSDKLSGARQSRPGLDALLRVVRPGDTITVQSLDRLGRTALHVLQTIADLHERDIAVRSLKDGEDLTSTTGRLLAGIIVHIAEWERNMNAERVAEARAARASRAQAGEQVAGRPRTALTPAKVEAVRRLRESGMSPSAIAANQGISRASVYRALEHHQ</sequence>
<evidence type="ECO:0000313" key="9">
    <source>
        <dbReference type="Proteomes" id="UP000298433"/>
    </source>
</evidence>
<comment type="caution">
    <text evidence="8">The sequence shown here is derived from an EMBL/GenBank/DDBJ whole genome shotgun (WGS) entry which is preliminary data.</text>
</comment>
<dbReference type="InterPro" id="IPR009057">
    <property type="entry name" value="Homeodomain-like_sf"/>
</dbReference>
<accession>A0A4R8XXN0</accession>
<keyword evidence="4" id="KW-0233">DNA recombination</keyword>
<dbReference type="SMART" id="SM00857">
    <property type="entry name" value="Resolvase"/>
    <property type="match status" value="1"/>
</dbReference>
<gene>
    <name evidence="8" type="ORF">E3T23_01780</name>
</gene>
<dbReference type="GO" id="GO:0000150">
    <property type="term" value="F:DNA strand exchange activity"/>
    <property type="evidence" value="ECO:0007669"/>
    <property type="project" value="InterPro"/>
</dbReference>
<comment type="similarity">
    <text evidence="1">Belongs to the site-specific recombinase resolvase family.</text>
</comment>
<dbReference type="SUPFAM" id="SSF53041">
    <property type="entry name" value="Resolvase-like"/>
    <property type="match status" value="1"/>
</dbReference>
<dbReference type="PANTHER" id="PTHR30461:SF2">
    <property type="entry name" value="SERINE RECOMBINASE PINE-RELATED"/>
    <property type="match status" value="1"/>
</dbReference>
<dbReference type="PROSITE" id="PS00397">
    <property type="entry name" value="RECOMBINASES_1"/>
    <property type="match status" value="1"/>
</dbReference>
<evidence type="ECO:0000313" key="8">
    <source>
        <dbReference type="EMBL" id="TFC83715.1"/>
    </source>
</evidence>
<evidence type="ECO:0000256" key="1">
    <source>
        <dbReference type="ARBA" id="ARBA00009913"/>
    </source>
</evidence>
<feature type="active site" description="O-(5'-phospho-DNA)-serine intermediate" evidence="5 6">
    <location>
        <position position="16"/>
    </location>
</feature>
<keyword evidence="3" id="KW-0238">DNA-binding</keyword>
<dbReference type="CDD" id="cd00569">
    <property type="entry name" value="HTH_Hin_like"/>
    <property type="match status" value="1"/>
</dbReference>
<dbReference type="SUPFAM" id="SSF46689">
    <property type="entry name" value="Homeodomain-like"/>
    <property type="match status" value="1"/>
</dbReference>
<dbReference type="Gene3D" id="1.10.10.60">
    <property type="entry name" value="Homeodomain-like"/>
    <property type="match status" value="1"/>
</dbReference>
<dbReference type="EMBL" id="SOGN01000010">
    <property type="protein sequence ID" value="TFC83715.1"/>
    <property type="molecule type" value="Genomic_DNA"/>
</dbReference>
<dbReference type="InterPro" id="IPR006118">
    <property type="entry name" value="Recombinase_CS"/>
</dbReference>
<dbReference type="RefSeq" id="WP_134368705.1">
    <property type="nucleotide sequence ID" value="NZ_SOGN01000010.1"/>
</dbReference>
<dbReference type="CDD" id="cd03768">
    <property type="entry name" value="SR_ResInv"/>
    <property type="match status" value="1"/>
</dbReference>
<evidence type="ECO:0000256" key="4">
    <source>
        <dbReference type="ARBA" id="ARBA00023172"/>
    </source>
</evidence>
<dbReference type="PROSITE" id="PS51736">
    <property type="entry name" value="RECOMBINASES_3"/>
    <property type="match status" value="1"/>
</dbReference>
<dbReference type="Pfam" id="PF00239">
    <property type="entry name" value="Resolvase"/>
    <property type="match status" value="1"/>
</dbReference>
<dbReference type="OrthoDB" id="128993at2"/>
<keyword evidence="9" id="KW-1185">Reference proteome</keyword>
<protein>
    <submittedName>
        <fullName evidence="8">Recombinase family protein</fullName>
    </submittedName>
</protein>
<feature type="domain" description="Resolvase/invertase-type recombinase catalytic" evidence="7">
    <location>
        <begin position="8"/>
        <end position="143"/>
    </location>
</feature>
<reference evidence="8 9" key="1">
    <citation type="submission" date="2019-03" db="EMBL/GenBank/DDBJ databases">
        <title>Genomics of glacier-inhabiting Cryobacterium strains.</title>
        <authorList>
            <person name="Liu Q."/>
            <person name="Xin Y.-H."/>
        </authorList>
    </citation>
    <scope>NUCLEOTIDE SEQUENCE [LARGE SCALE GENOMIC DNA]</scope>
    <source>
        <strain evidence="8 9">TMT2-48-2</strain>
    </source>
</reference>
<evidence type="ECO:0000259" key="7">
    <source>
        <dbReference type="PROSITE" id="PS51736"/>
    </source>
</evidence>
<evidence type="ECO:0000256" key="3">
    <source>
        <dbReference type="ARBA" id="ARBA00023125"/>
    </source>
</evidence>
<dbReference type="Proteomes" id="UP000298433">
    <property type="component" value="Unassembled WGS sequence"/>
</dbReference>
<name>A0A4R8XXN0_9MICO</name>
<dbReference type="GO" id="GO:0003677">
    <property type="term" value="F:DNA binding"/>
    <property type="evidence" value="ECO:0007669"/>
    <property type="project" value="UniProtKB-KW"/>
</dbReference>
<evidence type="ECO:0000256" key="5">
    <source>
        <dbReference type="PIRSR" id="PIRSR606118-50"/>
    </source>
</evidence>
<dbReference type="AlphaFoldDB" id="A0A4R8XXN0"/>
<dbReference type="InterPro" id="IPR036162">
    <property type="entry name" value="Resolvase-like_N_sf"/>
</dbReference>
<dbReference type="Pfam" id="PF02796">
    <property type="entry name" value="HTH_7"/>
    <property type="match status" value="1"/>
</dbReference>
<organism evidence="8 9">
    <name type="scientific">Cryobacterium cheniae</name>
    <dbReference type="NCBI Taxonomy" id="1259262"/>
    <lineage>
        <taxon>Bacteria</taxon>
        <taxon>Bacillati</taxon>
        <taxon>Actinomycetota</taxon>
        <taxon>Actinomycetes</taxon>
        <taxon>Micrococcales</taxon>
        <taxon>Microbacteriaceae</taxon>
        <taxon>Cryobacterium</taxon>
    </lineage>
</organism>
<proteinExistence type="inferred from homology"/>
<dbReference type="InterPro" id="IPR006119">
    <property type="entry name" value="Resolv_N"/>
</dbReference>